<dbReference type="RefSeq" id="WP_082301377.1">
    <property type="nucleotide sequence ID" value="NZ_CP008742.1"/>
</dbReference>
<dbReference type="AlphaFoldDB" id="A0ABC8BIR1"/>
<sequence>MPLTVYSIARKMELDVEQLLTQLALETGSPAPVKGEALPQVWKSHISTDLECPSCFSTGAEMVRAGRSKTDGHVVRQAYFRFSQGSDSPGHHPFCDFSGNAPAGFIPENLVQFSTPKDGVSKAVRDLVCKGIGLGVFGQWDIRAMREWFFTQKVDSRFTVTLDPRLPAWLESFQRNRAWHYSEGLEGLTLTEEVLRVPGFNFQGAASRELTRRYRAVAQALSDRRTFVIADLGRIGKLADDYQGQPVFDPSVLRPQYERTLALAAFICSNHDPLIRSIKTYAPLASLKNPKYLMAFAALLLFISDWDLDAAVGRFAQIATSKEQVVESLGNVMGLNPFHDFSAWAGLKALQEHPQLRAFGVPSVGVKEEMEAWIAASKKTAGCWR</sequence>
<protein>
    <submittedName>
        <fullName evidence="1">Uncharacterized protein</fullName>
    </submittedName>
</protein>
<proteinExistence type="predicted"/>
<dbReference type="KEGG" id="psav:PSA3335_25930"/>
<organism evidence="1 2">
    <name type="scientific">Pseudomonas savastanoi pv. savastanoi NCPPB 3335</name>
    <dbReference type="NCBI Taxonomy" id="693985"/>
    <lineage>
        <taxon>Bacteria</taxon>
        <taxon>Pseudomonadati</taxon>
        <taxon>Pseudomonadota</taxon>
        <taxon>Gammaproteobacteria</taxon>
        <taxon>Pseudomonadales</taxon>
        <taxon>Pseudomonadaceae</taxon>
        <taxon>Pseudomonas</taxon>
    </lineage>
</organism>
<dbReference type="Proteomes" id="UP000005729">
    <property type="component" value="Chromosome"/>
</dbReference>
<evidence type="ECO:0000313" key="2">
    <source>
        <dbReference type="Proteomes" id="UP000005729"/>
    </source>
</evidence>
<gene>
    <name evidence="1" type="ORF">PSA3335_25930</name>
</gene>
<evidence type="ECO:0000313" key="1">
    <source>
        <dbReference type="EMBL" id="ARD14193.1"/>
    </source>
</evidence>
<dbReference type="EMBL" id="CP008742">
    <property type="protein sequence ID" value="ARD14193.1"/>
    <property type="molecule type" value="Genomic_DNA"/>
</dbReference>
<reference evidence="1 2" key="1">
    <citation type="journal article" date="2010" name="Environ. Microbiol.">
        <title>Annotation and overview of the Pseudomonas savastanoi pv. savastanoi NCPPB 3335 draft genome reveals the virulence gene complement of a tumour-inducing pathogen of woody hosts.</title>
        <authorList>
            <person name="Rodriguez-Palenzuela P."/>
            <person name="Matas I.M."/>
            <person name="Murillo J."/>
            <person name="Lopez-Solanilla E."/>
            <person name="Bardaji L."/>
            <person name="Perez-Martinez I."/>
            <person name="Rodriguez-Moskera M.E."/>
            <person name="Penyalver R."/>
            <person name="Lopez M.M."/>
            <person name="Quesada J.M."/>
            <person name="Biehl B.S."/>
            <person name="Perna N.T."/>
            <person name="Glasner J.D."/>
            <person name="Cabot E.L."/>
            <person name="Neeno-Eckwall E."/>
            <person name="Ramos C."/>
        </authorList>
    </citation>
    <scope>NUCLEOTIDE SEQUENCE [LARGE SCALE GENOMIC DNA]</scope>
    <source>
        <strain evidence="1 2">NCPPB 3335</strain>
    </source>
</reference>
<accession>A0ABC8BIR1</accession>
<name>A0ABC8BIR1_PSESS</name>